<keyword evidence="4 13" id="KW-0479">Metal-binding</keyword>
<dbReference type="InterPro" id="IPR006694">
    <property type="entry name" value="Fatty_acid_hydroxylase"/>
</dbReference>
<evidence type="ECO:0000313" key="17">
    <source>
        <dbReference type="Proteomes" id="UP000694555"/>
    </source>
</evidence>
<feature type="binding site" evidence="13">
    <location>
        <position position="350"/>
    </location>
    <ligand>
        <name>Zn(2+)</name>
        <dbReference type="ChEBI" id="CHEBI:29105"/>
        <label>1</label>
    </ligand>
</feature>
<dbReference type="PANTHER" id="PTHR12863:SF1">
    <property type="entry name" value="FATTY ACID 2-HYDROXYLASE"/>
    <property type="match status" value="1"/>
</dbReference>
<feature type="binding site" evidence="13">
    <location>
        <position position="244"/>
    </location>
    <ligand>
        <name>Zn(2+)</name>
        <dbReference type="ChEBI" id="CHEBI:29105"/>
        <label>1</label>
    </ligand>
</feature>
<dbReference type="InterPro" id="IPR014430">
    <property type="entry name" value="Scs7"/>
</dbReference>
<protein>
    <submittedName>
        <fullName evidence="16">Fatty acid 2-hydroxylase</fullName>
    </submittedName>
</protein>
<feature type="binding site" evidence="13">
    <location>
        <position position="267"/>
    </location>
    <ligand>
        <name>Zn(2+)</name>
        <dbReference type="ChEBI" id="CHEBI:29105"/>
        <label>1</label>
    </ligand>
</feature>
<keyword evidence="12" id="KW-0275">Fatty acid biosynthesis</keyword>
<evidence type="ECO:0000256" key="9">
    <source>
        <dbReference type="ARBA" id="ARBA00023002"/>
    </source>
</evidence>
<sequence length="382" mass="43318">MGDHIRPCLQQSPKNAHSHLSNPGCWVAMLPGPGTATFTLNCWQVPGGTGVSSAPRFWVDGADVCLALLVCPALVLVGSSGLPGAKTLPMLLVGHGKGFAAQNPAGAAQICAWYRGAVWVPWGYNCCLLPQDLVDWQKPLLWQVGYLGEKYDEWVHQPVDRPIRLFHSDFLESLSKTAWYVVFMVWAPVVLYLSWVSYTSLAQGNTRLFSSFTTEYSIPVHKYYFPFIFLLGMFLWSLLEYLIHRFVFHMKPPASNYYLITLHFLLHGQHHKSPFDSSRLVFPPVPASLVIGFFYGVLQLLLPEVLGLSVFVGGLCGYVIYDMMHYYLHYGSPKKGTYLYGLKAYHVKHHFEHQKSGFGISTRFWDRPFRTLIPEETFEKED</sequence>
<dbReference type="PANTHER" id="PTHR12863">
    <property type="entry name" value="FATTY ACID HYDROXYLASE"/>
    <property type="match status" value="1"/>
</dbReference>
<feature type="domain" description="Fatty acid hydroxylase" evidence="15">
    <location>
        <begin position="229"/>
        <end position="371"/>
    </location>
</feature>
<keyword evidence="8 14" id="KW-1133">Transmembrane helix</keyword>
<feature type="binding site" evidence="13">
    <location>
        <position position="270"/>
    </location>
    <ligand>
        <name>Zn(2+)</name>
        <dbReference type="ChEBI" id="CHEBI:29105"/>
        <label>1</label>
    </ligand>
</feature>
<dbReference type="Ensembl" id="ENSBJAT00000015556.1">
    <property type="protein sequence ID" value="ENSBJAP00000015144.1"/>
    <property type="gene ID" value="ENSBJAG00000010034.1"/>
</dbReference>
<evidence type="ECO:0000256" key="3">
    <source>
        <dbReference type="ARBA" id="ARBA00022692"/>
    </source>
</evidence>
<reference evidence="16" key="1">
    <citation type="submission" date="2025-08" db="UniProtKB">
        <authorList>
            <consortium name="Ensembl"/>
        </authorList>
    </citation>
    <scope>IDENTIFICATION</scope>
</reference>
<feature type="binding site" evidence="13">
    <location>
        <position position="249"/>
    </location>
    <ligand>
        <name>Zn(2+)</name>
        <dbReference type="ChEBI" id="CHEBI:29105"/>
        <label>1</label>
    </ligand>
</feature>
<evidence type="ECO:0000256" key="5">
    <source>
        <dbReference type="ARBA" id="ARBA00022824"/>
    </source>
</evidence>
<feature type="binding site" evidence="13">
    <location>
        <position position="325"/>
    </location>
    <ligand>
        <name>Zn(2+)</name>
        <dbReference type="ChEBI" id="CHEBI:29105"/>
        <label>1</label>
    </ligand>
</feature>
<organism evidence="16 17">
    <name type="scientific">Buteo japonicus</name>
    <dbReference type="NCBI Taxonomy" id="224669"/>
    <lineage>
        <taxon>Eukaryota</taxon>
        <taxon>Metazoa</taxon>
        <taxon>Chordata</taxon>
        <taxon>Craniata</taxon>
        <taxon>Vertebrata</taxon>
        <taxon>Euteleostomi</taxon>
        <taxon>Archelosauria</taxon>
        <taxon>Archosauria</taxon>
        <taxon>Dinosauria</taxon>
        <taxon>Saurischia</taxon>
        <taxon>Theropoda</taxon>
        <taxon>Coelurosauria</taxon>
        <taxon>Aves</taxon>
        <taxon>Neognathae</taxon>
        <taxon>Neoaves</taxon>
        <taxon>Telluraves</taxon>
        <taxon>Accipitrimorphae</taxon>
        <taxon>Accipitriformes</taxon>
        <taxon>Accipitridae</taxon>
        <taxon>Accipitrinae</taxon>
        <taxon>Buteo</taxon>
    </lineage>
</organism>
<keyword evidence="3 14" id="KW-0812">Transmembrane</keyword>
<name>A0A8C0BE35_9AVES</name>
<evidence type="ECO:0000256" key="12">
    <source>
        <dbReference type="ARBA" id="ARBA00023160"/>
    </source>
</evidence>
<keyword evidence="6" id="KW-0276">Fatty acid metabolism</keyword>
<evidence type="ECO:0000256" key="13">
    <source>
        <dbReference type="PIRSR" id="PIRSR005149-1"/>
    </source>
</evidence>
<feature type="binding site" evidence="13">
    <location>
        <position position="329"/>
    </location>
    <ligand>
        <name>Zn(2+)</name>
        <dbReference type="ChEBI" id="CHEBI:29105"/>
        <label>1</label>
    </ligand>
</feature>
<keyword evidence="9" id="KW-0560">Oxidoreductase</keyword>
<evidence type="ECO:0000259" key="15">
    <source>
        <dbReference type="Pfam" id="PF04116"/>
    </source>
</evidence>
<keyword evidence="11 14" id="KW-0472">Membrane</keyword>
<feature type="transmembrane region" description="Helical" evidence="14">
    <location>
        <begin position="280"/>
        <end position="302"/>
    </location>
</feature>
<feature type="transmembrane region" description="Helical" evidence="14">
    <location>
        <begin position="178"/>
        <end position="198"/>
    </location>
</feature>
<keyword evidence="7 13" id="KW-0862">Zinc</keyword>
<comment type="subcellular location">
    <subcellularLocation>
        <location evidence="1">Endoplasmic reticulum membrane</location>
        <topology evidence="1">Multi-pass membrane protein</topology>
    </subcellularLocation>
</comment>
<dbReference type="GO" id="GO:0005789">
    <property type="term" value="C:endoplasmic reticulum membrane"/>
    <property type="evidence" value="ECO:0007669"/>
    <property type="project" value="UniProtKB-SubCell"/>
</dbReference>
<evidence type="ECO:0000256" key="10">
    <source>
        <dbReference type="ARBA" id="ARBA00023098"/>
    </source>
</evidence>
<dbReference type="Proteomes" id="UP000694555">
    <property type="component" value="Unplaced"/>
</dbReference>
<dbReference type="AlphaFoldDB" id="A0A8C0BE35"/>
<dbReference type="GO" id="GO:0080132">
    <property type="term" value="F:fatty acid 2-hydroxylase activity"/>
    <property type="evidence" value="ECO:0007669"/>
    <property type="project" value="InterPro"/>
</dbReference>
<evidence type="ECO:0000256" key="4">
    <source>
        <dbReference type="ARBA" id="ARBA00022723"/>
    </source>
</evidence>
<feature type="transmembrane region" description="Helical" evidence="14">
    <location>
        <begin position="223"/>
        <end position="243"/>
    </location>
</feature>
<dbReference type="GO" id="GO:0005506">
    <property type="term" value="F:iron ion binding"/>
    <property type="evidence" value="ECO:0007669"/>
    <property type="project" value="UniProtKB-UniRule"/>
</dbReference>
<accession>A0A8C0BE35</accession>
<feature type="binding site" evidence="13">
    <location>
        <position position="349"/>
    </location>
    <ligand>
        <name>Zn(2+)</name>
        <dbReference type="ChEBI" id="CHEBI:29105"/>
        <label>2</label>
    </ligand>
</feature>
<keyword evidence="10" id="KW-0443">Lipid metabolism</keyword>
<keyword evidence="5" id="KW-0256">Endoplasmic reticulum</keyword>
<comment type="cofactor">
    <cofactor evidence="13">
        <name>Zn(2+)</name>
        <dbReference type="ChEBI" id="CHEBI:29105"/>
    </cofactor>
    <text evidence="13">Binds 2 Zn(2+) ions per subunit that likely form a catalytic dimetal center.</text>
</comment>
<evidence type="ECO:0000256" key="8">
    <source>
        <dbReference type="ARBA" id="ARBA00022989"/>
    </source>
</evidence>
<feature type="transmembrane region" description="Helical" evidence="14">
    <location>
        <begin position="308"/>
        <end position="328"/>
    </location>
</feature>
<dbReference type="Pfam" id="PF04116">
    <property type="entry name" value="FA_hydroxylase"/>
    <property type="match status" value="1"/>
</dbReference>
<evidence type="ECO:0000256" key="6">
    <source>
        <dbReference type="ARBA" id="ARBA00022832"/>
    </source>
</evidence>
<keyword evidence="2" id="KW-0444">Lipid biosynthesis</keyword>
<evidence type="ECO:0000256" key="11">
    <source>
        <dbReference type="ARBA" id="ARBA00023136"/>
    </source>
</evidence>
<keyword evidence="17" id="KW-1185">Reference proteome</keyword>
<evidence type="ECO:0000313" key="16">
    <source>
        <dbReference type="Ensembl" id="ENSBJAP00000015144.1"/>
    </source>
</evidence>
<evidence type="ECO:0000256" key="2">
    <source>
        <dbReference type="ARBA" id="ARBA00022516"/>
    </source>
</evidence>
<proteinExistence type="predicted"/>
<reference evidence="16" key="2">
    <citation type="submission" date="2025-09" db="UniProtKB">
        <authorList>
            <consortium name="Ensembl"/>
        </authorList>
    </citation>
    <scope>IDENTIFICATION</scope>
</reference>
<evidence type="ECO:0000256" key="14">
    <source>
        <dbReference type="SAM" id="Phobius"/>
    </source>
</evidence>
<dbReference type="GO" id="GO:0006633">
    <property type="term" value="P:fatty acid biosynthetic process"/>
    <property type="evidence" value="ECO:0007669"/>
    <property type="project" value="UniProtKB-KW"/>
</dbReference>
<feature type="binding site" evidence="13">
    <location>
        <position position="346"/>
    </location>
    <ligand>
        <name>Zn(2+)</name>
        <dbReference type="ChEBI" id="CHEBI:29105"/>
        <label>1</label>
    </ligand>
</feature>
<evidence type="ECO:0000256" key="7">
    <source>
        <dbReference type="ARBA" id="ARBA00022833"/>
    </source>
</evidence>
<evidence type="ECO:0000256" key="1">
    <source>
        <dbReference type="ARBA" id="ARBA00004477"/>
    </source>
</evidence>
<feature type="binding site" evidence="13">
    <location>
        <position position="271"/>
    </location>
    <ligand>
        <name>Zn(2+)</name>
        <dbReference type="ChEBI" id="CHEBI:29105"/>
        <label>2</label>
    </ligand>
</feature>